<name>A0A2P2NLI9_RHIMU</name>
<protein>
    <submittedName>
        <fullName evidence="1">Uncharacterized protein</fullName>
    </submittedName>
</protein>
<dbReference type="EMBL" id="GGEC01062776">
    <property type="protein sequence ID" value="MBX43260.1"/>
    <property type="molecule type" value="Transcribed_RNA"/>
</dbReference>
<sequence length="28" mass="3171">MQRLQICRPINLPILIWAMPNTSIHGGP</sequence>
<dbReference type="AlphaFoldDB" id="A0A2P2NLI9"/>
<organism evidence="1">
    <name type="scientific">Rhizophora mucronata</name>
    <name type="common">Asiatic mangrove</name>
    <dbReference type="NCBI Taxonomy" id="61149"/>
    <lineage>
        <taxon>Eukaryota</taxon>
        <taxon>Viridiplantae</taxon>
        <taxon>Streptophyta</taxon>
        <taxon>Embryophyta</taxon>
        <taxon>Tracheophyta</taxon>
        <taxon>Spermatophyta</taxon>
        <taxon>Magnoliopsida</taxon>
        <taxon>eudicotyledons</taxon>
        <taxon>Gunneridae</taxon>
        <taxon>Pentapetalae</taxon>
        <taxon>rosids</taxon>
        <taxon>fabids</taxon>
        <taxon>Malpighiales</taxon>
        <taxon>Rhizophoraceae</taxon>
        <taxon>Rhizophora</taxon>
    </lineage>
</organism>
<reference evidence="1" key="1">
    <citation type="submission" date="2018-02" db="EMBL/GenBank/DDBJ databases">
        <title>Rhizophora mucronata_Transcriptome.</title>
        <authorList>
            <person name="Meera S.P."/>
            <person name="Sreeshan A."/>
            <person name="Augustine A."/>
        </authorList>
    </citation>
    <scope>NUCLEOTIDE SEQUENCE</scope>
    <source>
        <tissue evidence="1">Leaf</tissue>
    </source>
</reference>
<evidence type="ECO:0000313" key="1">
    <source>
        <dbReference type="EMBL" id="MBX43260.1"/>
    </source>
</evidence>
<proteinExistence type="predicted"/>
<accession>A0A2P2NLI9</accession>